<dbReference type="Proteomes" id="UP001233999">
    <property type="component" value="Unassembled WGS sequence"/>
</dbReference>
<protein>
    <recommendedName>
        <fullName evidence="4">N-acetyltransferase domain-containing protein</fullName>
    </recommendedName>
</protein>
<dbReference type="Gene3D" id="3.40.630.30">
    <property type="match status" value="1"/>
</dbReference>
<feature type="compositionally biased region" description="Low complexity" evidence="1">
    <location>
        <begin position="277"/>
        <end position="296"/>
    </location>
</feature>
<dbReference type="PANTHER" id="PTHR20905:SF28">
    <property type="entry name" value="GH28833P-RELATED"/>
    <property type="match status" value="1"/>
</dbReference>
<sequence>MVDSTITHPQYSGLSLQERIKAPLVWARLTSGVRIEDLQEKRFPEALQLLREYFLTEETLCRASEISEDEESVMGLFEIVTLWMKDLTSLIAVEEGTGEVVGLLICRVQHLLDHTRTFSRIQFIRGVAFHKIMDLRYHMHKYYDVYENYDVSQFFRIYAICIKKTFRGQGIGMGLLYSSLNLARLMGQTVAMGVFTCLQSQRMAAKLGMVPHLEIDYAQWIKNDEIVFTDPGAGNYSIMLMAMRIPNVPHITFISEQLQEEASAKPSTSKKQRDSKTSQGSLSKKSGSIKSKNSNK</sequence>
<dbReference type="PANTHER" id="PTHR20905">
    <property type="entry name" value="N-ACETYLTRANSFERASE-RELATED"/>
    <property type="match status" value="1"/>
</dbReference>
<name>A0AAD8EQ94_DIPPU</name>
<dbReference type="InterPro" id="IPR016181">
    <property type="entry name" value="Acyl_CoA_acyltransferase"/>
</dbReference>
<dbReference type="AlphaFoldDB" id="A0AAD8EQ94"/>
<accession>A0AAD8EQ94</accession>
<reference evidence="2" key="2">
    <citation type="submission" date="2023-05" db="EMBL/GenBank/DDBJ databases">
        <authorList>
            <person name="Fouks B."/>
        </authorList>
    </citation>
    <scope>NUCLEOTIDE SEQUENCE</scope>
    <source>
        <strain evidence="2">Stay&amp;Tobe</strain>
        <tissue evidence="2">Testes</tissue>
    </source>
</reference>
<reference evidence="2" key="1">
    <citation type="journal article" date="2023" name="IScience">
        <title>Live-bearing cockroach genome reveals convergent evolutionary mechanisms linked to viviparity in insects and beyond.</title>
        <authorList>
            <person name="Fouks B."/>
            <person name="Harrison M.C."/>
            <person name="Mikhailova A.A."/>
            <person name="Marchal E."/>
            <person name="English S."/>
            <person name="Carruthers M."/>
            <person name="Jennings E.C."/>
            <person name="Chiamaka E.L."/>
            <person name="Frigard R.A."/>
            <person name="Pippel M."/>
            <person name="Attardo G.M."/>
            <person name="Benoit J.B."/>
            <person name="Bornberg-Bauer E."/>
            <person name="Tobe S.S."/>
        </authorList>
    </citation>
    <scope>NUCLEOTIDE SEQUENCE</scope>
    <source>
        <strain evidence="2">Stay&amp;Tobe</strain>
    </source>
</reference>
<evidence type="ECO:0000313" key="3">
    <source>
        <dbReference type="Proteomes" id="UP001233999"/>
    </source>
</evidence>
<dbReference type="SUPFAM" id="SSF55729">
    <property type="entry name" value="Acyl-CoA N-acyltransferases (Nat)"/>
    <property type="match status" value="1"/>
</dbReference>
<dbReference type="GO" id="GO:0008080">
    <property type="term" value="F:N-acetyltransferase activity"/>
    <property type="evidence" value="ECO:0007669"/>
    <property type="project" value="TreeGrafter"/>
</dbReference>
<evidence type="ECO:0000313" key="2">
    <source>
        <dbReference type="EMBL" id="KAJ9599185.1"/>
    </source>
</evidence>
<gene>
    <name evidence="2" type="ORF">L9F63_010362</name>
</gene>
<organism evidence="2 3">
    <name type="scientific">Diploptera punctata</name>
    <name type="common">Pacific beetle cockroach</name>
    <dbReference type="NCBI Taxonomy" id="6984"/>
    <lineage>
        <taxon>Eukaryota</taxon>
        <taxon>Metazoa</taxon>
        <taxon>Ecdysozoa</taxon>
        <taxon>Arthropoda</taxon>
        <taxon>Hexapoda</taxon>
        <taxon>Insecta</taxon>
        <taxon>Pterygota</taxon>
        <taxon>Neoptera</taxon>
        <taxon>Polyneoptera</taxon>
        <taxon>Dictyoptera</taxon>
        <taxon>Blattodea</taxon>
        <taxon>Blaberoidea</taxon>
        <taxon>Blaberidae</taxon>
        <taxon>Diplopterinae</taxon>
        <taxon>Diploptera</taxon>
    </lineage>
</organism>
<evidence type="ECO:0000256" key="1">
    <source>
        <dbReference type="SAM" id="MobiDB-lite"/>
    </source>
</evidence>
<evidence type="ECO:0008006" key="4">
    <source>
        <dbReference type="Google" id="ProtNLM"/>
    </source>
</evidence>
<keyword evidence="3" id="KW-1185">Reference proteome</keyword>
<comment type="caution">
    <text evidence="2">The sequence shown here is derived from an EMBL/GenBank/DDBJ whole genome shotgun (WGS) entry which is preliminary data.</text>
</comment>
<proteinExistence type="predicted"/>
<dbReference type="EMBL" id="JASPKZ010000829">
    <property type="protein sequence ID" value="KAJ9599185.1"/>
    <property type="molecule type" value="Genomic_DNA"/>
</dbReference>
<feature type="region of interest" description="Disordered" evidence="1">
    <location>
        <begin position="259"/>
        <end position="296"/>
    </location>
</feature>